<dbReference type="PANTHER" id="PTHR42763:SF2">
    <property type="entry name" value="ADP-GLUCOSE PHOSPHORYLASE"/>
    <property type="match status" value="1"/>
</dbReference>
<accession>A0A9P1CXL3</accession>
<evidence type="ECO:0000256" key="3">
    <source>
        <dbReference type="ARBA" id="ARBA00022692"/>
    </source>
</evidence>
<dbReference type="PANTHER" id="PTHR42763">
    <property type="entry name" value="ADP-GLUCOSE PHOSPHORYLASE"/>
    <property type="match status" value="1"/>
</dbReference>
<keyword evidence="9" id="KW-1185">Reference proteome</keyword>
<evidence type="ECO:0000256" key="2">
    <source>
        <dbReference type="ARBA" id="ARBA00009583"/>
    </source>
</evidence>
<evidence type="ECO:0000256" key="4">
    <source>
        <dbReference type="ARBA" id="ARBA00022989"/>
    </source>
</evidence>
<comment type="subcellular location">
    <subcellularLocation>
        <location evidence="1">Membrane</location>
        <topology evidence="1">Multi-pass membrane protein</topology>
    </subcellularLocation>
</comment>
<evidence type="ECO:0000313" key="8">
    <source>
        <dbReference type="EMBL" id="CAL4785468.1"/>
    </source>
</evidence>
<keyword evidence="5 6" id="KW-0472">Membrane</keyword>
<reference evidence="8 9" key="2">
    <citation type="submission" date="2024-05" db="EMBL/GenBank/DDBJ databases">
        <authorList>
            <person name="Chen Y."/>
            <person name="Shah S."/>
            <person name="Dougan E. K."/>
            <person name="Thang M."/>
            <person name="Chan C."/>
        </authorList>
    </citation>
    <scope>NUCLEOTIDE SEQUENCE [LARGE SCALE GENOMIC DNA]</scope>
</reference>
<keyword evidence="3 6" id="KW-0812">Transmembrane</keyword>
<name>A0A9P1CXL3_9DINO</name>
<proteinExistence type="inferred from homology"/>
<evidence type="ECO:0000313" key="9">
    <source>
        <dbReference type="Proteomes" id="UP001152797"/>
    </source>
</evidence>
<dbReference type="InterPro" id="IPR053177">
    <property type="entry name" value="ADP-glucose_phosphorylase"/>
</dbReference>
<comment type="similarity">
    <text evidence="2">Belongs to the TMEM151 family.</text>
</comment>
<dbReference type="Gene3D" id="3.30.428.10">
    <property type="entry name" value="HIT-like"/>
    <property type="match status" value="2"/>
</dbReference>
<dbReference type="EMBL" id="CAMXCT020002437">
    <property type="protein sequence ID" value="CAL1151531.1"/>
    <property type="molecule type" value="Genomic_DNA"/>
</dbReference>
<evidence type="ECO:0000256" key="6">
    <source>
        <dbReference type="SAM" id="Phobius"/>
    </source>
</evidence>
<dbReference type="EMBL" id="CAMXCT010002437">
    <property type="protein sequence ID" value="CAI3998156.1"/>
    <property type="molecule type" value="Genomic_DNA"/>
</dbReference>
<dbReference type="AlphaFoldDB" id="A0A9P1CXL3"/>
<sequence>METKLRLVLANLAGDELCRVDVPASSKAAQLKDLLARELGMYPYTFKVITACGVPVEGNGLVKHLAEDGQIDLTMVKIDGIPHPDSKGYVRLQTGTDEPVSESPSTFWRVAVPVSSFMLALASVIHMLKLWPCSRQRGKLGRKDRRFLSFIAYILYLLEALLLNRTAKGLKMLKHTEGILDHIQKIKACRPAPEVRAQCYHMETRTSTVVDEDGTIHTESYEVRVATASLTEQLKVSQWEDVTGDVAYGLRYFPLLQVHFEVSWEVGDWATSHEHEEQRHALRRRAQAADQHHDTSEVLRLVEEDGQEVSFRSDMIGTTGGSPPRWLGFIPYAICTFLGFSWPYRYWLSRQAIKGDVIFRKKDRNAMRPKAMPYAETGGTETILLANFWKYDAYETVTTGHQLKTDWSRANGRPWQVRVVRNIFPSMSVPREYYFDGCDDGFLDDRGGNMINPRVGHPLYLQVPGVGFNDVVIETPLHNMCAALEQDECIGLTLRAIVIRGRELLANPLVGYVTVFKQHKCGSIVHAHWQIITTPFVPSSVDVQLIRAARLQQRFGLCVGCQVLVSAPTGSDLASERLVLETAHFVVSAPFACRERWRLYLAPKRHSPDFFQISVMELEDLAHVLKRVLQMYYFKLNDCPFNIAVWTRPSVETHRDSWFGSFRPGHRAESSYNYFHWYIGFYPRGKAVPQGFKNATDIAPMKTLPDACRKHCLDYPGLCDSGILKLHQR</sequence>
<feature type="transmembrane region" description="Helical" evidence="6">
    <location>
        <begin position="107"/>
        <end position="126"/>
    </location>
</feature>
<evidence type="ECO:0000313" key="7">
    <source>
        <dbReference type="EMBL" id="CAI3998156.1"/>
    </source>
</evidence>
<dbReference type="OrthoDB" id="418412at2759"/>
<protein>
    <submittedName>
        <fullName evidence="8">ADP-glucose phosphorylase (ADP-glucose:phosphat e adenylyltransferase)</fullName>
    </submittedName>
</protein>
<keyword evidence="8" id="KW-0808">Transferase</keyword>
<dbReference type="GO" id="GO:0016779">
    <property type="term" value="F:nucleotidyltransferase activity"/>
    <property type="evidence" value="ECO:0007669"/>
    <property type="project" value="UniProtKB-KW"/>
</dbReference>
<dbReference type="Pfam" id="PF14857">
    <property type="entry name" value="TMEM151"/>
    <property type="match status" value="1"/>
</dbReference>
<dbReference type="Proteomes" id="UP001152797">
    <property type="component" value="Unassembled WGS sequence"/>
</dbReference>
<dbReference type="GO" id="GO:0016020">
    <property type="term" value="C:membrane"/>
    <property type="evidence" value="ECO:0007669"/>
    <property type="project" value="UniProtKB-SubCell"/>
</dbReference>
<gene>
    <name evidence="7" type="ORF">C1SCF055_LOCUS24477</name>
</gene>
<reference evidence="7" key="1">
    <citation type="submission" date="2022-10" db="EMBL/GenBank/DDBJ databases">
        <authorList>
            <person name="Chen Y."/>
            <person name="Dougan E. K."/>
            <person name="Chan C."/>
            <person name="Rhodes N."/>
            <person name="Thang M."/>
        </authorList>
    </citation>
    <scope>NUCLEOTIDE SEQUENCE</scope>
</reference>
<keyword evidence="8" id="KW-0548">Nucleotidyltransferase</keyword>
<dbReference type="EMBL" id="CAMXCT030002437">
    <property type="protein sequence ID" value="CAL4785468.1"/>
    <property type="molecule type" value="Genomic_DNA"/>
</dbReference>
<evidence type="ECO:0000256" key="1">
    <source>
        <dbReference type="ARBA" id="ARBA00004141"/>
    </source>
</evidence>
<dbReference type="InterPro" id="IPR036265">
    <property type="entry name" value="HIT-like_sf"/>
</dbReference>
<keyword evidence="4 6" id="KW-1133">Transmembrane helix</keyword>
<dbReference type="SUPFAM" id="SSF54197">
    <property type="entry name" value="HIT-like"/>
    <property type="match status" value="2"/>
</dbReference>
<dbReference type="InterPro" id="IPR026767">
    <property type="entry name" value="Tmem151"/>
</dbReference>
<comment type="caution">
    <text evidence="7">The sequence shown here is derived from an EMBL/GenBank/DDBJ whole genome shotgun (WGS) entry which is preliminary data.</text>
</comment>
<evidence type="ECO:0000256" key="5">
    <source>
        <dbReference type="ARBA" id="ARBA00023136"/>
    </source>
</evidence>
<organism evidence="7">
    <name type="scientific">Cladocopium goreaui</name>
    <dbReference type="NCBI Taxonomy" id="2562237"/>
    <lineage>
        <taxon>Eukaryota</taxon>
        <taxon>Sar</taxon>
        <taxon>Alveolata</taxon>
        <taxon>Dinophyceae</taxon>
        <taxon>Suessiales</taxon>
        <taxon>Symbiodiniaceae</taxon>
        <taxon>Cladocopium</taxon>
    </lineage>
</organism>
<feature type="transmembrane region" description="Helical" evidence="6">
    <location>
        <begin position="147"/>
        <end position="164"/>
    </location>
</feature>